<gene>
    <name evidence="1" type="ORF">HMPREF0322_05149</name>
</gene>
<evidence type="ECO:0000313" key="1">
    <source>
        <dbReference type="EMBL" id="EHL04229.1"/>
    </source>
</evidence>
<reference evidence="1 2" key="1">
    <citation type="submission" date="2011-08" db="EMBL/GenBank/DDBJ databases">
        <authorList>
            <person name="Weinstock G."/>
            <person name="Sodergren E."/>
            <person name="Clifton S."/>
            <person name="Fulton L."/>
            <person name="Fulton B."/>
            <person name="Courtney L."/>
            <person name="Fronick C."/>
            <person name="Harrison M."/>
            <person name="Strong C."/>
            <person name="Farmer C."/>
            <person name="Delahaunty K."/>
            <person name="Markovic C."/>
            <person name="Hall O."/>
            <person name="Minx P."/>
            <person name="Tomlinson C."/>
            <person name="Mitreva M."/>
            <person name="Hou S."/>
            <person name="Chen J."/>
            <person name="Wollam A."/>
            <person name="Pepin K.H."/>
            <person name="Johnson M."/>
            <person name="Bhonagiri V."/>
            <person name="Zhang X."/>
            <person name="Suruliraj S."/>
            <person name="Warren W."/>
            <person name="Chinwalla A."/>
            <person name="Mardis E.R."/>
            <person name="Wilson R.K."/>
        </authorList>
    </citation>
    <scope>NUCLEOTIDE SEQUENCE [LARGE SCALE GENOMIC DNA]</scope>
    <source>
        <strain evidence="1 2">DP7</strain>
    </source>
</reference>
<dbReference type="RefSeq" id="WP_005817041.1">
    <property type="nucleotide sequence ID" value="NZ_JH414491.1"/>
</dbReference>
<name>G9XVW6_DESHA</name>
<accession>G9XVW6</accession>
<dbReference type="EMBL" id="AFZX01000137">
    <property type="protein sequence ID" value="EHL04229.1"/>
    <property type="molecule type" value="Genomic_DNA"/>
</dbReference>
<proteinExistence type="predicted"/>
<protein>
    <submittedName>
        <fullName evidence="1">Uncharacterized protein</fullName>
    </submittedName>
</protein>
<dbReference type="AlphaFoldDB" id="G9XVW6"/>
<organism evidence="1 2">
    <name type="scientific">Desulfitobacterium hafniense DP7</name>
    <dbReference type="NCBI Taxonomy" id="537010"/>
    <lineage>
        <taxon>Bacteria</taxon>
        <taxon>Bacillati</taxon>
        <taxon>Bacillota</taxon>
        <taxon>Clostridia</taxon>
        <taxon>Eubacteriales</taxon>
        <taxon>Desulfitobacteriaceae</taxon>
        <taxon>Desulfitobacterium</taxon>
    </lineage>
</organism>
<sequence>MKVLVIASSDADNWHIINICRELEYRGHTLTVYNAQNHEAVFRNLKAQIEPISKLDDKTLKNFDLALCGDVGAGYLLLRDIYVFVYEMSFIRFMPGAADFILRFWDGKDKRYSQRAAQIPIGNPKNDSIAFSKDTEKKRILYIDSGHLPFGHNGKAQIADMLLSMCHENPDYEVVIKPRWLRSQSTFLTHRNSEHIYDVIEERCNGEVPCNLNMLNEHLDLHDLIQSSCSVITLNSGAILDVLSYGKGLCIAGDYSQEDKYDMRLGKCEEERNFYARSGCVDTIAGIPKRMPHGIRSNGNFIREVLPSITGASAKAADVMEFVYEKFLKYGKYPAIKNYDSNTYALEMIDSGMSFDEIKQIRFENNAHKDLVLWQDFFKERLDFSETYKFIQSHYIDYPFTPEGRNEFIRECNLIKNKIVRANRDLLMCDAIDQDLLLRALYDTGYDDEILNIRQEEILAVGPHHFYTAQILRERGETEAAIKHYIIFLEEANSRSFEKYYTEVTHYGYKIAYTELFKLYDDKNVPPRKMSELIHALYESKRSHLIPYELHSRVYRNFYSEAAEELVEEESKPMYEAGKWIMSHEQFGKRFFQGRQISHLQDVIARQNREWFGIPHKLWGFLRCIREHGLRYTVKEYLFRRISRPFRTQVQLLRNFFREVMGGYQIYGRIMSEFGPRAYLYTTSYGTGDNYIMGNKYKAFCEKLPKEQQPIYVVYTKSGANIAKLFKIKDSAEINRDEYIKLFKLYMFIANTNARLFSFFPSTFSRHTTLYQGYFGYKGLPIHYYRYYAYSDIPDSEIRQPVFDKGGIDELFREYSLIPGRTVMLSPNAKSVSLLPTSFWEKLAHRLEQSGFIVCSNVAMDEHGHQQAEINGTIGIFVPYSILVPFLEKCGTLVSLRSGLSDVSESADCLNICLNGNNKKYINYYDSLAVCYNMKNYYGRSDMYDLIYTLRTEPALIEKIVKMVTEYAKKRS</sequence>
<evidence type="ECO:0000313" key="2">
    <source>
        <dbReference type="Proteomes" id="UP000004416"/>
    </source>
</evidence>
<dbReference type="PATRIC" id="fig|537010.4.peg.4793"/>
<dbReference type="Proteomes" id="UP000004416">
    <property type="component" value="Unassembled WGS sequence"/>
</dbReference>
<comment type="caution">
    <text evidence="1">The sequence shown here is derived from an EMBL/GenBank/DDBJ whole genome shotgun (WGS) entry which is preliminary data.</text>
</comment>
<dbReference type="HOGENOM" id="CLU_305190_0_0_9"/>